<feature type="compositionally biased region" description="Polar residues" evidence="1">
    <location>
        <begin position="388"/>
        <end position="402"/>
    </location>
</feature>
<dbReference type="OrthoDB" id="1655237at2"/>
<dbReference type="eggNOG" id="COG3209">
    <property type="taxonomic scope" value="Bacteria"/>
</dbReference>
<dbReference type="Proteomes" id="UP000003157">
    <property type="component" value="Unassembled WGS sequence"/>
</dbReference>
<keyword evidence="2" id="KW-0812">Transmembrane</keyword>
<feature type="region of interest" description="Disordered" evidence="1">
    <location>
        <begin position="372"/>
        <end position="402"/>
    </location>
</feature>
<evidence type="ECO:0000259" key="3">
    <source>
        <dbReference type="Pfam" id="PF07523"/>
    </source>
</evidence>
<dbReference type="Pfam" id="PF07523">
    <property type="entry name" value="Big_3"/>
    <property type="match status" value="1"/>
</dbReference>
<dbReference type="RefSeq" id="WP_008788048.1">
    <property type="nucleotide sequence ID" value="NZ_AKCB01000002.1"/>
</dbReference>
<dbReference type="EMBL" id="ADKX01000015">
    <property type="protein sequence ID" value="EFW05763.1"/>
    <property type="molecule type" value="Genomic_DNA"/>
</dbReference>
<keyword evidence="2" id="KW-0472">Membrane</keyword>
<reference evidence="4 5" key="1">
    <citation type="submission" date="2010-12" db="EMBL/GenBank/DDBJ databases">
        <title>The Genome Sequence of Coprobacillus sp. strain 29_1.</title>
        <authorList>
            <consortium name="The Broad Institute Genome Sequencing Platform"/>
            <person name="Earl A."/>
            <person name="Ward D."/>
            <person name="Feldgarden M."/>
            <person name="Gevers D."/>
            <person name="Daigneault M."/>
            <person name="Sibley C.D."/>
            <person name="White A."/>
            <person name="Strauss J."/>
            <person name="Allen-Vercoe E."/>
            <person name="Young S.K."/>
            <person name="Zeng Q."/>
            <person name="Gargeya S."/>
            <person name="Fitzgerald M."/>
            <person name="Haas B."/>
            <person name="Abouelleil A."/>
            <person name="Alvarado L."/>
            <person name="Arachchi H.M."/>
            <person name="Berlin A."/>
            <person name="Brown A."/>
            <person name="Chapman S.B."/>
            <person name="Chen Z."/>
            <person name="Dunbar C."/>
            <person name="Freedman E."/>
            <person name="Gearin G."/>
            <person name="Gellesch M."/>
            <person name="Goldberg J."/>
            <person name="Griggs A."/>
            <person name="Gujja S."/>
            <person name="Heilman E."/>
            <person name="Heiman D."/>
            <person name="Howarth C."/>
            <person name="Larson L."/>
            <person name="Lui A."/>
            <person name="MacDonald P.J.P."/>
            <person name="Mehta T."/>
            <person name="Montmayeur A."/>
            <person name="Murphy C."/>
            <person name="Neiman D."/>
            <person name="Pearson M."/>
            <person name="Priest M."/>
            <person name="Roberts A."/>
            <person name="Saif S."/>
            <person name="Shea T."/>
            <person name="Shenoy N."/>
            <person name="Sisk P."/>
            <person name="Stolte C."/>
            <person name="Sykes S."/>
            <person name="White J."/>
            <person name="Yandava C."/>
            <person name="Nusbaum C."/>
            <person name="Birren B."/>
        </authorList>
    </citation>
    <scope>NUCLEOTIDE SEQUENCE [LARGE SCALE GENOMIC DNA]</scope>
    <source>
        <strain evidence="4 5">29_1</strain>
    </source>
</reference>
<dbReference type="SUPFAM" id="SSF52058">
    <property type="entry name" value="L domain-like"/>
    <property type="match status" value="1"/>
</dbReference>
<dbReference type="STRING" id="100884.GCA_000269565_02778"/>
<keyword evidence="2" id="KW-1133">Transmembrane helix</keyword>
<sequence>MDGDNTVLTSITLPDILKSIESAAFKNCKNLTSIELPDGITVIKDAAFEGCSGLKTIKFPSQLTDIRTGAFRDCSRLESIHIPDSVTKIQNNVFLNCRSLVSVVFPKNIQLLGGSSFWYCNQLEEVTLPNGIETINKNTFQYDPNLSKVLIMTGARDEVINDQILTAINTTTTNVGHPIQIYRGVAHIQAKQVAMTTTLNSTVNLNDYFKTSFAVYDESGQSSSVMTIPENYKNVEYQLVGQHSDKTQIIGNQLFISDEEKNQLQIEANLNGHTDNMSINIDRLDIMGIEIVQMPYKTTYTEGEIFDPAGLKVKVNYSNGSHKIVEYDNVSQSDFNFSIARALMVSDKDILVQFAGQSIEFDITVLKKPIINDSQNNNSQTNDSQNSGSLEEQTQNQSQTPVTSDNTFVLGLSLLMMLSTAIIIISKKMKREN</sequence>
<dbReference type="InterPro" id="IPR053139">
    <property type="entry name" value="Surface_bspA-like"/>
</dbReference>
<evidence type="ECO:0000313" key="4">
    <source>
        <dbReference type="EMBL" id="EFW05763.1"/>
    </source>
</evidence>
<dbReference type="GeneID" id="78230582"/>
<dbReference type="eggNOG" id="COG3250">
    <property type="taxonomic scope" value="Bacteria"/>
</dbReference>
<feature type="domain" description="Ig-like" evidence="3">
    <location>
        <begin position="295"/>
        <end position="365"/>
    </location>
</feature>
<evidence type="ECO:0000256" key="1">
    <source>
        <dbReference type="SAM" id="MobiDB-lite"/>
    </source>
</evidence>
<dbReference type="Gene3D" id="2.60.40.3630">
    <property type="match status" value="1"/>
</dbReference>
<dbReference type="Gene3D" id="3.80.10.10">
    <property type="entry name" value="Ribonuclease Inhibitor"/>
    <property type="match status" value="1"/>
</dbReference>
<feature type="compositionally biased region" description="Low complexity" evidence="1">
    <location>
        <begin position="372"/>
        <end position="387"/>
    </location>
</feature>
<dbReference type="InterPro" id="IPR026906">
    <property type="entry name" value="LRR_5"/>
</dbReference>
<protein>
    <recommendedName>
        <fullName evidence="3">Ig-like domain-containing protein</fullName>
    </recommendedName>
</protein>
<organism evidence="4 5">
    <name type="scientific">Coprobacillus cateniformis</name>
    <dbReference type="NCBI Taxonomy" id="100884"/>
    <lineage>
        <taxon>Bacteria</taxon>
        <taxon>Bacillati</taxon>
        <taxon>Bacillota</taxon>
        <taxon>Erysipelotrichia</taxon>
        <taxon>Erysipelotrichales</taxon>
        <taxon>Coprobacillaceae</taxon>
        <taxon>Coprobacillus</taxon>
    </lineage>
</organism>
<evidence type="ECO:0000256" key="2">
    <source>
        <dbReference type="SAM" id="Phobius"/>
    </source>
</evidence>
<dbReference type="PANTHER" id="PTHR45661:SF3">
    <property type="entry name" value="IG-LIKE DOMAIN-CONTAINING PROTEIN"/>
    <property type="match status" value="1"/>
</dbReference>
<proteinExistence type="predicted"/>
<feature type="transmembrane region" description="Helical" evidence="2">
    <location>
        <begin position="407"/>
        <end position="425"/>
    </location>
</feature>
<name>E7G844_9FIRM</name>
<dbReference type="PANTHER" id="PTHR45661">
    <property type="entry name" value="SURFACE ANTIGEN"/>
    <property type="match status" value="1"/>
</dbReference>
<evidence type="ECO:0000313" key="5">
    <source>
        <dbReference type="Proteomes" id="UP000003157"/>
    </source>
</evidence>
<dbReference type="InterPro" id="IPR022038">
    <property type="entry name" value="Ig-like_bact"/>
</dbReference>
<dbReference type="Pfam" id="PF13306">
    <property type="entry name" value="LRR_5"/>
    <property type="match status" value="1"/>
</dbReference>
<dbReference type="AlphaFoldDB" id="E7G844"/>
<dbReference type="HOGENOM" id="CLU_632684_0_0_9"/>
<comment type="caution">
    <text evidence="4">The sequence shown here is derived from an EMBL/GenBank/DDBJ whole genome shotgun (WGS) entry which is preliminary data.</text>
</comment>
<gene>
    <name evidence="4" type="ORF">HMPREF9488_00932</name>
</gene>
<dbReference type="InterPro" id="IPR032675">
    <property type="entry name" value="LRR_dom_sf"/>
</dbReference>
<accession>E7G844</accession>
<keyword evidence="5" id="KW-1185">Reference proteome</keyword>